<dbReference type="Proteomes" id="UP001218188">
    <property type="component" value="Unassembled WGS sequence"/>
</dbReference>
<evidence type="ECO:0000313" key="2">
    <source>
        <dbReference type="EMBL" id="KAJ7019635.1"/>
    </source>
</evidence>
<dbReference type="PANTHER" id="PTHR11552:SF147">
    <property type="entry name" value="CHOLINE DEHYDROGENASE, MITOCHONDRIAL"/>
    <property type="match status" value="1"/>
</dbReference>
<dbReference type="InterPro" id="IPR012132">
    <property type="entry name" value="GMC_OxRdtase"/>
</dbReference>
<sequence>MLSGIGPATQLAQHNITLVQDLPGVGANLQDRIEMTVIWAMKKNDTLHRLYVQGQHVERPMLARMVDWRSLKCLLLRHGPDGMFHSLVADGVGETQDRRFGRMSTAPTRRWSILMSGQCGVLARSVVTSKVTLKSLQKRPKTTSTMLFSKRIPHQKAGSASLAPILKTC</sequence>
<dbReference type="Gene3D" id="3.30.560.10">
    <property type="entry name" value="Glucose Oxidase, domain 3"/>
    <property type="match status" value="1"/>
</dbReference>
<proteinExistence type="inferred from homology"/>
<dbReference type="EMBL" id="JARJCM010000287">
    <property type="protein sequence ID" value="KAJ7019635.1"/>
    <property type="molecule type" value="Genomic_DNA"/>
</dbReference>
<reference evidence="2" key="1">
    <citation type="submission" date="2023-03" db="EMBL/GenBank/DDBJ databases">
        <title>Massive genome expansion in bonnet fungi (Mycena s.s.) driven by repeated elements and novel gene families across ecological guilds.</title>
        <authorList>
            <consortium name="Lawrence Berkeley National Laboratory"/>
            <person name="Harder C.B."/>
            <person name="Miyauchi S."/>
            <person name="Viragh M."/>
            <person name="Kuo A."/>
            <person name="Thoen E."/>
            <person name="Andreopoulos B."/>
            <person name="Lu D."/>
            <person name="Skrede I."/>
            <person name="Drula E."/>
            <person name="Henrissat B."/>
            <person name="Morin E."/>
            <person name="Kohler A."/>
            <person name="Barry K."/>
            <person name="LaButti K."/>
            <person name="Morin E."/>
            <person name="Salamov A."/>
            <person name="Lipzen A."/>
            <person name="Mereny Z."/>
            <person name="Hegedus B."/>
            <person name="Baldrian P."/>
            <person name="Stursova M."/>
            <person name="Weitz H."/>
            <person name="Taylor A."/>
            <person name="Grigoriev I.V."/>
            <person name="Nagy L.G."/>
            <person name="Martin F."/>
            <person name="Kauserud H."/>
        </authorList>
    </citation>
    <scope>NUCLEOTIDE SEQUENCE</scope>
    <source>
        <strain evidence="2">CBHHK200</strain>
    </source>
</reference>
<accession>A0AAD6S2D2</accession>
<dbReference type="InterPro" id="IPR036188">
    <property type="entry name" value="FAD/NAD-bd_sf"/>
</dbReference>
<gene>
    <name evidence="2" type="ORF">C8F04DRAFT_329083</name>
</gene>
<protein>
    <recommendedName>
        <fullName evidence="4">Glucose-methanol-choline oxidoreductase N-terminal domain-containing protein</fullName>
    </recommendedName>
</protein>
<keyword evidence="3" id="KW-1185">Reference proteome</keyword>
<evidence type="ECO:0000313" key="3">
    <source>
        <dbReference type="Proteomes" id="UP001218188"/>
    </source>
</evidence>
<dbReference type="GO" id="GO:0016491">
    <property type="term" value="F:oxidoreductase activity"/>
    <property type="evidence" value="ECO:0007669"/>
    <property type="project" value="TreeGrafter"/>
</dbReference>
<name>A0AAD6S2D2_9AGAR</name>
<dbReference type="Gene3D" id="3.50.50.60">
    <property type="entry name" value="FAD/NAD(P)-binding domain"/>
    <property type="match status" value="1"/>
</dbReference>
<organism evidence="2 3">
    <name type="scientific">Mycena alexandri</name>
    <dbReference type="NCBI Taxonomy" id="1745969"/>
    <lineage>
        <taxon>Eukaryota</taxon>
        <taxon>Fungi</taxon>
        <taxon>Dikarya</taxon>
        <taxon>Basidiomycota</taxon>
        <taxon>Agaricomycotina</taxon>
        <taxon>Agaricomycetes</taxon>
        <taxon>Agaricomycetidae</taxon>
        <taxon>Agaricales</taxon>
        <taxon>Marasmiineae</taxon>
        <taxon>Mycenaceae</taxon>
        <taxon>Mycena</taxon>
    </lineage>
</organism>
<evidence type="ECO:0000256" key="1">
    <source>
        <dbReference type="ARBA" id="ARBA00010790"/>
    </source>
</evidence>
<dbReference type="SUPFAM" id="SSF51905">
    <property type="entry name" value="FAD/NAD(P)-binding domain"/>
    <property type="match status" value="1"/>
</dbReference>
<comment type="caution">
    <text evidence="2">The sequence shown here is derived from an EMBL/GenBank/DDBJ whole genome shotgun (WGS) entry which is preliminary data.</text>
</comment>
<dbReference type="AlphaFoldDB" id="A0AAD6S2D2"/>
<dbReference type="GO" id="GO:0050660">
    <property type="term" value="F:flavin adenine dinucleotide binding"/>
    <property type="evidence" value="ECO:0007669"/>
    <property type="project" value="InterPro"/>
</dbReference>
<dbReference type="PANTHER" id="PTHR11552">
    <property type="entry name" value="GLUCOSE-METHANOL-CHOLINE GMC OXIDOREDUCTASE"/>
    <property type="match status" value="1"/>
</dbReference>
<evidence type="ECO:0008006" key="4">
    <source>
        <dbReference type="Google" id="ProtNLM"/>
    </source>
</evidence>
<comment type="similarity">
    <text evidence="1">Belongs to the GMC oxidoreductase family.</text>
</comment>